<dbReference type="EMBL" id="MU003492">
    <property type="protein sequence ID" value="KAF2478397.1"/>
    <property type="molecule type" value="Genomic_DNA"/>
</dbReference>
<reference evidence="1" key="1">
    <citation type="journal article" date="2020" name="Stud. Mycol.">
        <title>101 Dothideomycetes genomes: a test case for predicting lifestyles and emergence of pathogens.</title>
        <authorList>
            <person name="Haridas S."/>
            <person name="Albert R."/>
            <person name="Binder M."/>
            <person name="Bloem J."/>
            <person name="Labutti K."/>
            <person name="Salamov A."/>
            <person name="Andreopoulos B."/>
            <person name="Baker S."/>
            <person name="Barry K."/>
            <person name="Bills G."/>
            <person name="Bluhm B."/>
            <person name="Cannon C."/>
            <person name="Castanera R."/>
            <person name="Culley D."/>
            <person name="Daum C."/>
            <person name="Ezra D."/>
            <person name="Gonzalez J."/>
            <person name="Henrissat B."/>
            <person name="Kuo A."/>
            <person name="Liang C."/>
            <person name="Lipzen A."/>
            <person name="Lutzoni F."/>
            <person name="Magnuson J."/>
            <person name="Mondo S."/>
            <person name="Nolan M."/>
            <person name="Ohm R."/>
            <person name="Pangilinan J."/>
            <person name="Park H.-J."/>
            <person name="Ramirez L."/>
            <person name="Alfaro M."/>
            <person name="Sun H."/>
            <person name="Tritt A."/>
            <person name="Yoshinaga Y."/>
            <person name="Zwiers L.-H."/>
            <person name="Turgeon B."/>
            <person name="Goodwin S."/>
            <person name="Spatafora J."/>
            <person name="Crous P."/>
            <person name="Grigoriev I."/>
        </authorList>
    </citation>
    <scope>NUCLEOTIDE SEQUENCE</scope>
    <source>
        <strain evidence="1">ATCC 200398</strain>
    </source>
</reference>
<gene>
    <name evidence="1" type="ORF">BDR25DRAFT_321393</name>
</gene>
<dbReference type="Proteomes" id="UP000799755">
    <property type="component" value="Unassembled WGS sequence"/>
</dbReference>
<organism evidence="1 2">
    <name type="scientific">Lindgomyces ingoldianus</name>
    <dbReference type="NCBI Taxonomy" id="673940"/>
    <lineage>
        <taxon>Eukaryota</taxon>
        <taxon>Fungi</taxon>
        <taxon>Dikarya</taxon>
        <taxon>Ascomycota</taxon>
        <taxon>Pezizomycotina</taxon>
        <taxon>Dothideomycetes</taxon>
        <taxon>Pleosporomycetidae</taxon>
        <taxon>Pleosporales</taxon>
        <taxon>Lindgomycetaceae</taxon>
        <taxon>Lindgomyces</taxon>
    </lineage>
</organism>
<evidence type="ECO:0000313" key="1">
    <source>
        <dbReference type="EMBL" id="KAF2478397.1"/>
    </source>
</evidence>
<comment type="caution">
    <text evidence="1">The sequence shown here is derived from an EMBL/GenBank/DDBJ whole genome shotgun (WGS) entry which is preliminary data.</text>
</comment>
<protein>
    <submittedName>
        <fullName evidence="1">Uncharacterized protein</fullName>
    </submittedName>
</protein>
<sequence>MEAFANALLGVPGQCLNVEQRKRLTIGVELAANPELFLFLDEPTSGLDSQTAWMICTILCTIHQPSSTLLQMFDRLLLIEKGGRTLYCGEVGPRCETMVSYLESKGARPCGQDENPAEWMMEATAPESSIEWHQEWKNSSQQQELLREIEQLASTSYWRDPVFLWAKFLFTCGSTLVIAFSCWKEPEDLQGLQTQLFSIFLFFTSFSAMMQQTVPQFTERRAIFEAREGPSKIFSWKAFLLSAILTDAIFQIILSAQAFALLYYTMGMNLDIPQGEERERAALMFLFFLAFLLFTSTFSCLLTVGMEHRETIINIGSLLFYLILIFCGILVPYNDLPKFWTFMYWLSPLTYLIRGMFATGIVGKQVPCSAKELLKIPAPGFMSCKQYLAPFISSVGGMLSDDNATGFASTVHWRARSVANSL</sequence>
<evidence type="ECO:0000313" key="2">
    <source>
        <dbReference type="Proteomes" id="UP000799755"/>
    </source>
</evidence>
<accession>A0ACB6RGY8</accession>
<proteinExistence type="predicted"/>
<name>A0ACB6RGY8_9PLEO</name>
<keyword evidence="2" id="KW-1185">Reference proteome</keyword>